<dbReference type="RefSeq" id="WP_014736935.1">
    <property type="nucleotide sequence ID" value="NC_017954.1"/>
</dbReference>
<name>I3TD47_THEC1</name>
<dbReference type="eggNOG" id="arCOG12969">
    <property type="taxonomic scope" value="Archaea"/>
</dbReference>
<gene>
    <name evidence="1" type="ordered locus">TCELL_0260</name>
</gene>
<protein>
    <submittedName>
        <fullName evidence="1">Uncharacterized protein</fullName>
    </submittedName>
</protein>
<dbReference type="AlphaFoldDB" id="I3TD47"/>
<dbReference type="KEGG" id="thg:TCELL_0260"/>
<reference evidence="1 2" key="1">
    <citation type="journal article" date="2012" name="J. Bacteriol.">
        <title>Complete genome sequence of the hyperthermophilic cellulolytic Crenarchaeon 'Thermogladius cellulolyticus' 1633.</title>
        <authorList>
            <person name="Mardanov A.V."/>
            <person name="Kochetkova T.V."/>
            <person name="Beletsky A.V."/>
            <person name="Bonch-Osmolovskaya E.A."/>
            <person name="Ravin N.V."/>
            <person name="Skryabin K.G."/>
        </authorList>
    </citation>
    <scope>NUCLEOTIDE SEQUENCE [LARGE SCALE GENOMIC DNA]</scope>
    <source>
        <strain evidence="2">DSM 22663 / VKM B-2946 / 1633</strain>
    </source>
</reference>
<dbReference type="GeneID" id="43446772"/>
<proteinExistence type="predicted"/>
<keyword evidence="2" id="KW-1185">Reference proteome</keyword>
<sequence>MKKELESVKPELVPKLGEEELAEPIWPAGMLSQRAARRRGLARDFHRIDVAALKSP</sequence>
<accession>I3TD47</accession>
<evidence type="ECO:0000313" key="1">
    <source>
        <dbReference type="EMBL" id="AFK50685.1"/>
    </source>
</evidence>
<dbReference type="InParanoid" id="I3TD47"/>
<dbReference type="HOGENOM" id="CLU_211868_0_0_2"/>
<evidence type="ECO:0000313" key="2">
    <source>
        <dbReference type="Proteomes" id="UP000005270"/>
    </source>
</evidence>
<dbReference type="EMBL" id="CP003531">
    <property type="protein sequence ID" value="AFK50685.1"/>
    <property type="molecule type" value="Genomic_DNA"/>
</dbReference>
<dbReference type="Proteomes" id="UP000005270">
    <property type="component" value="Chromosome"/>
</dbReference>
<organism evidence="1 2">
    <name type="scientific">Thermogladius calderae (strain DSM 22663 / VKM B-2946 / 1633)</name>
    <dbReference type="NCBI Taxonomy" id="1184251"/>
    <lineage>
        <taxon>Archaea</taxon>
        <taxon>Thermoproteota</taxon>
        <taxon>Thermoprotei</taxon>
        <taxon>Desulfurococcales</taxon>
        <taxon>Desulfurococcaceae</taxon>
        <taxon>Thermogladius</taxon>
    </lineage>
</organism>